<evidence type="ECO:0000313" key="1">
    <source>
        <dbReference type="EMBL" id="MBK1666584.1"/>
    </source>
</evidence>
<reference evidence="1 2" key="1">
    <citation type="journal article" date="2020" name="Microorganisms">
        <title>Osmotic Adaptation and Compatible Solute Biosynthesis of Phototrophic Bacteria as Revealed from Genome Analyses.</title>
        <authorList>
            <person name="Imhoff J.F."/>
            <person name="Rahn T."/>
            <person name="Kunzel S."/>
            <person name="Keller A."/>
            <person name="Neulinger S.C."/>
        </authorList>
    </citation>
    <scope>NUCLEOTIDE SEQUENCE [LARGE SCALE GENOMIC DNA]</scope>
    <source>
        <strain evidence="1 2">DSM 9895</strain>
    </source>
</reference>
<dbReference type="EMBL" id="NRRL01000001">
    <property type="protein sequence ID" value="MBK1666584.1"/>
    <property type="molecule type" value="Genomic_DNA"/>
</dbReference>
<accession>A0ABS1D8L7</accession>
<organism evidence="1 2">
    <name type="scientific">Rhodovibrio sodomensis</name>
    <dbReference type="NCBI Taxonomy" id="1088"/>
    <lineage>
        <taxon>Bacteria</taxon>
        <taxon>Pseudomonadati</taxon>
        <taxon>Pseudomonadota</taxon>
        <taxon>Alphaproteobacteria</taxon>
        <taxon>Rhodospirillales</taxon>
        <taxon>Rhodovibrionaceae</taxon>
        <taxon>Rhodovibrio</taxon>
    </lineage>
</organism>
<gene>
    <name evidence="1" type="ORF">CKO28_00820</name>
</gene>
<name>A0ABS1D8L7_9PROT</name>
<keyword evidence="2" id="KW-1185">Reference proteome</keyword>
<comment type="caution">
    <text evidence="1">The sequence shown here is derived from an EMBL/GenBank/DDBJ whole genome shotgun (WGS) entry which is preliminary data.</text>
</comment>
<evidence type="ECO:0000313" key="2">
    <source>
        <dbReference type="Proteomes" id="UP001296873"/>
    </source>
</evidence>
<sequence>MDIESYADALIRELQGYGVSPDEIDDLYTMIAHLHMNGAPPKRGAYDLARRHGVEMNTPRPGDEDDDEGLEDHQDKVYALLRITHGLTPEQVDPHTHLIAHGFQNGASASDTAAAIAAKAATS</sequence>
<protein>
    <submittedName>
        <fullName evidence="1">Uncharacterized protein</fullName>
    </submittedName>
</protein>
<proteinExistence type="predicted"/>
<dbReference type="Proteomes" id="UP001296873">
    <property type="component" value="Unassembled WGS sequence"/>
</dbReference>
<dbReference type="RefSeq" id="WP_200338633.1">
    <property type="nucleotide sequence ID" value="NZ_NRRL01000001.1"/>
</dbReference>